<organism evidence="2 3">
    <name type="scientific">Portunus trituberculatus</name>
    <name type="common">Swimming crab</name>
    <name type="synonym">Neptunus trituberculatus</name>
    <dbReference type="NCBI Taxonomy" id="210409"/>
    <lineage>
        <taxon>Eukaryota</taxon>
        <taxon>Metazoa</taxon>
        <taxon>Ecdysozoa</taxon>
        <taxon>Arthropoda</taxon>
        <taxon>Crustacea</taxon>
        <taxon>Multicrustacea</taxon>
        <taxon>Malacostraca</taxon>
        <taxon>Eumalacostraca</taxon>
        <taxon>Eucarida</taxon>
        <taxon>Decapoda</taxon>
        <taxon>Pleocyemata</taxon>
        <taxon>Brachyura</taxon>
        <taxon>Eubrachyura</taxon>
        <taxon>Portunoidea</taxon>
        <taxon>Portunidae</taxon>
        <taxon>Portuninae</taxon>
        <taxon>Portunus</taxon>
    </lineage>
</organism>
<feature type="region of interest" description="Disordered" evidence="1">
    <location>
        <begin position="50"/>
        <end position="76"/>
    </location>
</feature>
<dbReference type="Proteomes" id="UP000324222">
    <property type="component" value="Unassembled WGS sequence"/>
</dbReference>
<evidence type="ECO:0000256" key="1">
    <source>
        <dbReference type="SAM" id="MobiDB-lite"/>
    </source>
</evidence>
<evidence type="ECO:0000313" key="2">
    <source>
        <dbReference type="EMBL" id="MPC16804.1"/>
    </source>
</evidence>
<sequence>MCRLDREEAGFRYSSTTEDLTPSRMLKVAWEKPAGIARIIAKDNKKNYNKETYSTEKDPLTKEEPHYIPLPSNSATNPSQLTNLLRTVVIHVIVAQLHAALNVRLGEWCEGRRGDADGTSPPMSHATKPTV</sequence>
<reference evidence="2 3" key="1">
    <citation type="submission" date="2019-05" db="EMBL/GenBank/DDBJ databases">
        <title>Another draft genome of Portunus trituberculatus and its Hox gene families provides insights of decapod evolution.</title>
        <authorList>
            <person name="Jeong J.-H."/>
            <person name="Song I."/>
            <person name="Kim S."/>
            <person name="Choi T."/>
            <person name="Kim D."/>
            <person name="Ryu S."/>
            <person name="Kim W."/>
        </authorList>
    </citation>
    <scope>NUCLEOTIDE SEQUENCE [LARGE SCALE GENOMIC DNA]</scope>
    <source>
        <tissue evidence="2">Muscle</tissue>
    </source>
</reference>
<comment type="caution">
    <text evidence="2">The sequence shown here is derived from an EMBL/GenBank/DDBJ whole genome shotgun (WGS) entry which is preliminary data.</text>
</comment>
<dbReference type="EMBL" id="VSRR010000539">
    <property type="protein sequence ID" value="MPC16804.1"/>
    <property type="molecule type" value="Genomic_DNA"/>
</dbReference>
<dbReference type="AlphaFoldDB" id="A0A5B7D6B4"/>
<evidence type="ECO:0000313" key="3">
    <source>
        <dbReference type="Proteomes" id="UP000324222"/>
    </source>
</evidence>
<accession>A0A5B7D6B4</accession>
<feature type="compositionally biased region" description="Basic and acidic residues" evidence="1">
    <location>
        <begin position="50"/>
        <end position="66"/>
    </location>
</feature>
<proteinExistence type="predicted"/>
<name>A0A5B7D6B4_PORTR</name>
<keyword evidence="3" id="KW-1185">Reference proteome</keyword>
<gene>
    <name evidence="2" type="ORF">E2C01_009642</name>
</gene>
<protein>
    <submittedName>
        <fullName evidence="2">Uncharacterized protein</fullName>
    </submittedName>
</protein>